<keyword evidence="4" id="KW-0378">Hydrolase</keyword>
<keyword evidence="10" id="KW-1185">Reference proteome</keyword>
<dbReference type="PROSITE" id="PS50240">
    <property type="entry name" value="TRYPSIN_DOM"/>
    <property type="match status" value="1"/>
</dbReference>
<dbReference type="InterPro" id="IPR036465">
    <property type="entry name" value="vWFA_dom_sf"/>
</dbReference>
<evidence type="ECO:0000256" key="1">
    <source>
        <dbReference type="ARBA" id="ARBA00022588"/>
    </source>
</evidence>
<dbReference type="SUPFAM" id="SSF53300">
    <property type="entry name" value="vWA-like"/>
    <property type="match status" value="1"/>
</dbReference>
<dbReference type="Gene3D" id="3.40.50.410">
    <property type="entry name" value="von Willebrand factor, type A domain"/>
    <property type="match status" value="1"/>
</dbReference>
<organism evidence="9 10">
    <name type="scientific">Prorocentrum cordatum</name>
    <dbReference type="NCBI Taxonomy" id="2364126"/>
    <lineage>
        <taxon>Eukaryota</taxon>
        <taxon>Sar</taxon>
        <taxon>Alveolata</taxon>
        <taxon>Dinophyceae</taxon>
        <taxon>Prorocentrales</taxon>
        <taxon>Prorocentraceae</taxon>
        <taxon>Prorocentrum</taxon>
    </lineage>
</organism>
<dbReference type="Pfam" id="PF13519">
    <property type="entry name" value="VWA_2"/>
    <property type="match status" value="1"/>
</dbReference>
<evidence type="ECO:0000313" key="10">
    <source>
        <dbReference type="Proteomes" id="UP001189429"/>
    </source>
</evidence>
<keyword evidence="6" id="KW-0472">Membrane</keyword>
<feature type="domain" description="Peptidase S1" evidence="8">
    <location>
        <begin position="443"/>
        <end position="680"/>
    </location>
</feature>
<proteinExistence type="predicted"/>
<dbReference type="InterPro" id="IPR043504">
    <property type="entry name" value="Peptidase_S1_PA_chymotrypsin"/>
</dbReference>
<dbReference type="CDD" id="cd00198">
    <property type="entry name" value="vWFA"/>
    <property type="match status" value="1"/>
</dbReference>
<feature type="transmembrane region" description="Helical" evidence="6">
    <location>
        <begin position="81"/>
        <end position="100"/>
    </location>
</feature>
<dbReference type="Pfam" id="PF00089">
    <property type="entry name" value="Trypsin"/>
    <property type="match status" value="1"/>
</dbReference>
<dbReference type="PANTHER" id="PTHR24252">
    <property type="entry name" value="ACROSIN-RELATED"/>
    <property type="match status" value="1"/>
</dbReference>
<dbReference type="PROSITE" id="PS00134">
    <property type="entry name" value="TRYPSIN_HIS"/>
    <property type="match status" value="1"/>
</dbReference>
<protein>
    <submittedName>
        <fullName evidence="9">Uncharacterized protein</fullName>
    </submittedName>
</protein>
<accession>A0ABN9XW31</accession>
<dbReference type="InterPro" id="IPR018114">
    <property type="entry name" value="TRYPSIN_HIS"/>
</dbReference>
<dbReference type="SMART" id="SM00020">
    <property type="entry name" value="Tryp_SPc"/>
    <property type="match status" value="1"/>
</dbReference>
<evidence type="ECO:0000259" key="7">
    <source>
        <dbReference type="PROSITE" id="PS50234"/>
    </source>
</evidence>
<evidence type="ECO:0000256" key="2">
    <source>
        <dbReference type="ARBA" id="ARBA00022859"/>
    </source>
</evidence>
<keyword evidence="4" id="KW-0645">Protease</keyword>
<dbReference type="InterPro" id="IPR001314">
    <property type="entry name" value="Peptidase_S1A"/>
</dbReference>
<keyword evidence="6" id="KW-1133">Transmembrane helix</keyword>
<dbReference type="PROSITE" id="PS50234">
    <property type="entry name" value="VWFA"/>
    <property type="match status" value="1"/>
</dbReference>
<reference evidence="9" key="1">
    <citation type="submission" date="2023-10" db="EMBL/GenBank/DDBJ databases">
        <authorList>
            <person name="Chen Y."/>
            <person name="Shah S."/>
            <person name="Dougan E. K."/>
            <person name="Thang M."/>
            <person name="Chan C."/>
        </authorList>
    </citation>
    <scope>NUCLEOTIDE SEQUENCE [LARGE SCALE GENOMIC DNA]</scope>
</reference>
<name>A0ABN9XW31_9DINO</name>
<dbReference type="InterPro" id="IPR033116">
    <property type="entry name" value="TRYPSIN_SER"/>
</dbReference>
<evidence type="ECO:0000256" key="6">
    <source>
        <dbReference type="SAM" id="Phobius"/>
    </source>
</evidence>
<keyword evidence="3" id="KW-1015">Disulfide bond</keyword>
<gene>
    <name evidence="9" type="ORF">PCOR1329_LOCUS80373</name>
</gene>
<dbReference type="CDD" id="cd00190">
    <property type="entry name" value="Tryp_SPc"/>
    <property type="match status" value="1"/>
</dbReference>
<evidence type="ECO:0000256" key="3">
    <source>
        <dbReference type="ARBA" id="ARBA00023157"/>
    </source>
</evidence>
<dbReference type="PROSITE" id="PS00135">
    <property type="entry name" value="TRYPSIN_SER"/>
    <property type="match status" value="1"/>
</dbReference>
<feature type="transmembrane region" description="Helical" evidence="6">
    <location>
        <begin position="279"/>
        <end position="301"/>
    </location>
</feature>
<keyword evidence="1" id="KW-0399">Innate immunity</keyword>
<feature type="region of interest" description="Disordered" evidence="5">
    <location>
        <begin position="841"/>
        <end position="884"/>
    </location>
</feature>
<keyword evidence="6" id="KW-0812">Transmembrane</keyword>
<dbReference type="InterPro" id="IPR002035">
    <property type="entry name" value="VWF_A"/>
</dbReference>
<dbReference type="PRINTS" id="PR00722">
    <property type="entry name" value="CHYMOTRYPSIN"/>
</dbReference>
<dbReference type="InterPro" id="IPR001254">
    <property type="entry name" value="Trypsin_dom"/>
</dbReference>
<keyword evidence="2" id="KW-0391">Immunity</keyword>
<evidence type="ECO:0000259" key="8">
    <source>
        <dbReference type="PROSITE" id="PS50240"/>
    </source>
</evidence>
<feature type="transmembrane region" description="Helical" evidence="6">
    <location>
        <begin position="106"/>
        <end position="128"/>
    </location>
</feature>
<evidence type="ECO:0000256" key="5">
    <source>
        <dbReference type="SAM" id="MobiDB-lite"/>
    </source>
</evidence>
<feature type="domain" description="VWFA" evidence="7">
    <location>
        <begin position="324"/>
        <end position="395"/>
    </location>
</feature>
<keyword evidence="4" id="KW-0720">Serine protease</keyword>
<dbReference type="Proteomes" id="UP001189429">
    <property type="component" value="Unassembled WGS sequence"/>
</dbReference>
<sequence length="884" mass="93377">EVLCKDEVVHFLLSCVRNRFVLWAKVLNLKEELCAGSAQWDRAFRAHTARCAACATVDMRPQQAQKEPEAPPPRSRRPVPFALELLALLGVALPCLALGQGHGCALRGWLALGGLLLCSPLLLLGALWRWRREQLLWRLVAGRYAVGAKAARAPWAWAPTRELHELQAPDGPQQLPGPTSFGHWWCYRRATASTNESAGETVFRARVERAKGPRDLSVSCDSMRLDGSAASFAMDGPRGVIQGLPRTATFDGNAICWAAAAASQTPNVWVKGGIFRLEWIAKLCICLAGLGLLTIALAAAIEPGISLRCFPATPIVTELHSPMNAVFLLDASGSITASWELEKETAAQIIDAFDSGMAGTLRVGATQFSDSATVEVPLTSDVSSATNEIHSIVQKQKAGTNFEEALRACQAQLDSTSSSVTDTPVLPTCGRKGQEDGDFQLRIVNGEQASQCEWGWQVSLRKSWGAHYCGGTLISDKWVLTAAHCEWAPGDYVVVGDFDKDSDTDASAQSVDVVRAVTHPQWVDEPLPTYDFELLELAEPVALGGCVTAACLPSGEVPVGTKCVTTGWGTLYTDGPSPAALQEAPVEVLDSQAQCSVAYYGIPGAMGGEMMCAQGRSPSTGDVTDACQGDSGGPLACQSTSGQWVLHGVTSFGGECADPDVPGVWARVSEVTDWIQGVTDVPDDDLVAMDAPFLAPTEDTTSRALDLCVLITDGQATSGETDPEKLREMVASSTRILGIYVGSNSVSQEALRAITSCADSRDDSCPFFASASDFAEVQSKAAALVAGLTALLGSEEERAPDEGGPEPPLWALCGLLAPLPALAWWCYLHWRPRGAAPPAAAAAAPARRDPARLRAAGRNSSPGGGGKPAARGPAGAVLPVASAV</sequence>
<dbReference type="Gene3D" id="2.40.10.10">
    <property type="entry name" value="Trypsin-like serine proteases"/>
    <property type="match status" value="1"/>
</dbReference>
<dbReference type="SUPFAM" id="SSF50494">
    <property type="entry name" value="Trypsin-like serine proteases"/>
    <property type="match status" value="1"/>
</dbReference>
<comment type="caution">
    <text evidence="9">The sequence shown here is derived from an EMBL/GenBank/DDBJ whole genome shotgun (WGS) entry which is preliminary data.</text>
</comment>
<dbReference type="PANTHER" id="PTHR24252:SF10">
    <property type="entry name" value="SERINE PROTEASE 56"/>
    <property type="match status" value="1"/>
</dbReference>
<dbReference type="InterPro" id="IPR009003">
    <property type="entry name" value="Peptidase_S1_PA"/>
</dbReference>
<feature type="non-terminal residue" evidence="9">
    <location>
        <position position="1"/>
    </location>
</feature>
<evidence type="ECO:0000313" key="9">
    <source>
        <dbReference type="EMBL" id="CAK0904299.1"/>
    </source>
</evidence>
<evidence type="ECO:0000256" key="4">
    <source>
        <dbReference type="RuleBase" id="RU363034"/>
    </source>
</evidence>
<dbReference type="EMBL" id="CAUYUJ010021383">
    <property type="protein sequence ID" value="CAK0904299.1"/>
    <property type="molecule type" value="Genomic_DNA"/>
</dbReference>